<feature type="signal peptide" evidence="2">
    <location>
        <begin position="1"/>
        <end position="19"/>
    </location>
</feature>
<keyword evidence="1" id="KW-0812">Transmembrane</keyword>
<dbReference type="Proteomes" id="UP000837803">
    <property type="component" value="Unassembled WGS sequence"/>
</dbReference>
<dbReference type="Pfam" id="PF09935">
    <property type="entry name" value="DUF2167"/>
    <property type="match status" value="1"/>
</dbReference>
<organism evidence="3 4">
    <name type="scientific">Neolewinella maritima</name>
    <dbReference type="NCBI Taxonomy" id="1383882"/>
    <lineage>
        <taxon>Bacteria</taxon>
        <taxon>Pseudomonadati</taxon>
        <taxon>Bacteroidota</taxon>
        <taxon>Saprospiria</taxon>
        <taxon>Saprospirales</taxon>
        <taxon>Lewinellaceae</taxon>
        <taxon>Neolewinella</taxon>
    </lineage>
</organism>
<proteinExistence type="predicted"/>
<gene>
    <name evidence="3" type="ORF">LEM8419_01954</name>
</gene>
<dbReference type="EMBL" id="CAKLPZ010000002">
    <property type="protein sequence ID" value="CAH1000926.1"/>
    <property type="molecule type" value="Genomic_DNA"/>
</dbReference>
<feature type="chain" id="PRO_5047199855" description="DUF2167 domain-containing protein" evidence="2">
    <location>
        <begin position="20"/>
        <end position="302"/>
    </location>
</feature>
<dbReference type="RefSeq" id="WP_238750884.1">
    <property type="nucleotide sequence ID" value="NZ_CAKLPZ010000002.1"/>
</dbReference>
<evidence type="ECO:0000256" key="2">
    <source>
        <dbReference type="SAM" id="SignalP"/>
    </source>
</evidence>
<feature type="transmembrane region" description="Helical" evidence="1">
    <location>
        <begin position="270"/>
        <end position="296"/>
    </location>
</feature>
<protein>
    <recommendedName>
        <fullName evidence="5">DUF2167 domain-containing protein</fullName>
    </recommendedName>
</protein>
<evidence type="ECO:0000313" key="4">
    <source>
        <dbReference type="Proteomes" id="UP000837803"/>
    </source>
</evidence>
<keyword evidence="4" id="KW-1185">Reference proteome</keyword>
<name>A0ABN8F4T2_9BACT</name>
<keyword evidence="2" id="KW-0732">Signal</keyword>
<dbReference type="InterPro" id="IPR018682">
    <property type="entry name" value="DUF2167_membr"/>
</dbReference>
<keyword evidence="1" id="KW-0472">Membrane</keyword>
<accession>A0ABN8F4T2</accession>
<keyword evidence="1" id="KW-1133">Transmembrane helix</keyword>
<sequence>MQVNVLTVALLLLSGYAQAQLLDTEAYDEAEVVDPYQEWADSVAQTLTFYADTTLTIGDGLADLAIPPGYTFVYPDDAYTVLVDLWGNMPEMGDASLGMLFPAQYGPANPAGYGINISYTEEGYVSDDDAADYDYDELLEQLQEDTEAGNAYREEQGYQAMHLLGWAATPHYDQTNKRLHWAKRLQFEGMPVETLNYNILFLGRRGYLTFNVIGGMQDLPEVDAKLDDMLASLTYTTGNRYADFDASTDNIAAYGIAALIGAKVLAKTGLLATIGIFLLKAWKLIAIAVVAAGAGLKKFLGR</sequence>
<reference evidence="3" key="1">
    <citation type="submission" date="2021-12" db="EMBL/GenBank/DDBJ databases">
        <authorList>
            <person name="Rodrigo-Torres L."/>
            <person name="Arahal R. D."/>
            <person name="Lucena T."/>
        </authorList>
    </citation>
    <scope>NUCLEOTIDE SEQUENCE</scope>
    <source>
        <strain evidence="3">CECT 8419</strain>
    </source>
</reference>
<comment type="caution">
    <text evidence="3">The sequence shown here is derived from an EMBL/GenBank/DDBJ whole genome shotgun (WGS) entry which is preliminary data.</text>
</comment>
<evidence type="ECO:0008006" key="5">
    <source>
        <dbReference type="Google" id="ProtNLM"/>
    </source>
</evidence>
<evidence type="ECO:0000256" key="1">
    <source>
        <dbReference type="SAM" id="Phobius"/>
    </source>
</evidence>
<evidence type="ECO:0000313" key="3">
    <source>
        <dbReference type="EMBL" id="CAH1000926.1"/>
    </source>
</evidence>